<dbReference type="PANTHER" id="PTHR33938">
    <property type="entry name" value="FERULOYL ESTERASE B-RELATED"/>
    <property type="match status" value="1"/>
</dbReference>
<evidence type="ECO:0000256" key="6">
    <source>
        <dbReference type="ARBA" id="ARBA00022837"/>
    </source>
</evidence>
<comment type="similarity">
    <text evidence="1">Belongs to the tannase family.</text>
</comment>
<evidence type="ECO:0000256" key="8">
    <source>
        <dbReference type="SAM" id="SignalP"/>
    </source>
</evidence>
<keyword evidence="7" id="KW-1015">Disulfide bond</keyword>
<keyword evidence="10" id="KW-1185">Reference proteome</keyword>
<dbReference type="EMBL" id="JACIJC010000003">
    <property type="protein sequence ID" value="MBB5685937.1"/>
    <property type="molecule type" value="Genomic_DNA"/>
</dbReference>
<evidence type="ECO:0000313" key="9">
    <source>
        <dbReference type="EMBL" id="MBB5685937.1"/>
    </source>
</evidence>
<organism evidence="9 10">
    <name type="scientific">Sphingobium boeckii</name>
    <dbReference type="NCBI Taxonomy" id="1082345"/>
    <lineage>
        <taxon>Bacteria</taxon>
        <taxon>Pseudomonadati</taxon>
        <taxon>Pseudomonadota</taxon>
        <taxon>Alphaproteobacteria</taxon>
        <taxon>Sphingomonadales</taxon>
        <taxon>Sphingomonadaceae</taxon>
        <taxon>Sphingobium</taxon>
    </lineage>
</organism>
<accession>A0A7W9EE89</accession>
<keyword evidence="3" id="KW-0479">Metal-binding</keyword>
<keyword evidence="5 9" id="KW-0378">Hydrolase</keyword>
<dbReference type="GO" id="GO:0046872">
    <property type="term" value="F:metal ion binding"/>
    <property type="evidence" value="ECO:0007669"/>
    <property type="project" value="UniProtKB-KW"/>
</dbReference>
<evidence type="ECO:0000256" key="3">
    <source>
        <dbReference type="ARBA" id="ARBA00022723"/>
    </source>
</evidence>
<keyword evidence="2" id="KW-0719">Serine esterase</keyword>
<keyword evidence="4 8" id="KW-0732">Signal</keyword>
<evidence type="ECO:0000256" key="5">
    <source>
        <dbReference type="ARBA" id="ARBA00022801"/>
    </source>
</evidence>
<dbReference type="Proteomes" id="UP000549617">
    <property type="component" value="Unassembled WGS sequence"/>
</dbReference>
<dbReference type="RefSeq" id="WP_246350551.1">
    <property type="nucleotide sequence ID" value="NZ_JACIJC010000003.1"/>
</dbReference>
<dbReference type="SUPFAM" id="SSF53474">
    <property type="entry name" value="alpha/beta-Hydrolases"/>
    <property type="match status" value="1"/>
</dbReference>
<reference evidence="9 10" key="1">
    <citation type="submission" date="2020-08" db="EMBL/GenBank/DDBJ databases">
        <title>Genomic Encyclopedia of Type Strains, Phase IV (KMG-IV): sequencing the most valuable type-strain genomes for metagenomic binning, comparative biology and taxonomic classification.</title>
        <authorList>
            <person name="Goeker M."/>
        </authorList>
    </citation>
    <scope>NUCLEOTIDE SEQUENCE [LARGE SCALE GENOMIC DNA]</scope>
    <source>
        <strain evidence="9 10">DSM 25079</strain>
    </source>
</reference>
<dbReference type="EC" id="3.1.1.73" evidence="9"/>
<feature type="chain" id="PRO_5031506775" evidence="8">
    <location>
        <begin position="27"/>
        <end position="628"/>
    </location>
</feature>
<dbReference type="InterPro" id="IPR029058">
    <property type="entry name" value="AB_hydrolase_fold"/>
</dbReference>
<dbReference type="GO" id="GO:0030600">
    <property type="term" value="F:feruloyl esterase activity"/>
    <property type="evidence" value="ECO:0007669"/>
    <property type="project" value="UniProtKB-EC"/>
</dbReference>
<evidence type="ECO:0000256" key="2">
    <source>
        <dbReference type="ARBA" id="ARBA00022487"/>
    </source>
</evidence>
<dbReference type="PANTHER" id="PTHR33938:SF15">
    <property type="entry name" value="FERULOYL ESTERASE B-RELATED"/>
    <property type="match status" value="1"/>
</dbReference>
<dbReference type="InterPro" id="IPR011118">
    <property type="entry name" value="Tannase/feruloyl_esterase"/>
</dbReference>
<dbReference type="Pfam" id="PF07519">
    <property type="entry name" value="Tannase"/>
    <property type="match status" value="1"/>
</dbReference>
<dbReference type="AlphaFoldDB" id="A0A7W9EE89"/>
<sequence>MMTSTPAAPRAERRTRLLGGASFAFAALTGCAAGTTAERLATSAAPMDIAQLCRPEAIEAVAATLSTKVTIREIPNGPKLTGGTKLIAATDRLPAYCQITGSYVTNPATGKTANFLATLPVNWNGKYLQLGCSGSCGVLLMNNPAAPPITITAQGYPGQILEKGYATFGNDLGHIATGGALSMDWAIKGPGKIDEEGLIDFNYRADQVMARMGKEFTRAFYAQASGAPPKITRSYFNGCSQGGREALVAASRFPEEFDGIIAGSPAISFADIGFQVGGAAVATLRSSDAAVSAPLMALVGKTVTQQCDALDGLSDGLIQNPAACDFKPERDLPLCDGSNAGQCFTKAQTQSVSALLSAAVDEKGAMVQPGYSVSEPAADFSPTKRPADLGNPVPWTPGDAGSGYWGLAEGVLATLAHRNDPAFRLRSIFSYGTGGRSGMDGFHTIVPQSEVALARSVLGRGSPRAADMGGLMRSRTKLILYHNLSDQVLTPYMSINFYKRLAALHGGYSRVQRTARLFTLPGTAHCGMAGVGPANFDAMGALESWVEHGAAPNALLARQNDPKTTIVTMGKVDWSKPAIRTMPLCKFPEMARYKGAGDVKDAANWACKAGDTSMLQIGQSGRQAGVTD</sequence>
<protein>
    <submittedName>
        <fullName evidence="9">Feruloyl esterase</fullName>
        <ecNumber evidence="9">3.1.1.73</ecNumber>
    </submittedName>
</protein>
<evidence type="ECO:0000256" key="4">
    <source>
        <dbReference type="ARBA" id="ARBA00022729"/>
    </source>
</evidence>
<gene>
    <name evidence="9" type="ORF">FHS49_001953</name>
</gene>
<comment type="caution">
    <text evidence="9">The sequence shown here is derived from an EMBL/GenBank/DDBJ whole genome shotgun (WGS) entry which is preliminary data.</text>
</comment>
<proteinExistence type="inferred from homology"/>
<evidence type="ECO:0000313" key="10">
    <source>
        <dbReference type="Proteomes" id="UP000549617"/>
    </source>
</evidence>
<keyword evidence="6" id="KW-0106">Calcium</keyword>
<evidence type="ECO:0000256" key="7">
    <source>
        <dbReference type="ARBA" id="ARBA00023157"/>
    </source>
</evidence>
<feature type="signal peptide" evidence="8">
    <location>
        <begin position="1"/>
        <end position="26"/>
    </location>
</feature>
<evidence type="ECO:0000256" key="1">
    <source>
        <dbReference type="ARBA" id="ARBA00006249"/>
    </source>
</evidence>
<name>A0A7W9EE89_9SPHN</name>